<reference evidence="4 5" key="1">
    <citation type="submission" date="2017-04" db="EMBL/GenBank/DDBJ databases">
        <title>Comparative genome analysis of Subtercola boreus.</title>
        <authorList>
            <person name="Cho Y.-J."/>
            <person name="Cho A."/>
            <person name="Kim O.-S."/>
            <person name="Lee J.-I."/>
        </authorList>
    </citation>
    <scope>NUCLEOTIDE SEQUENCE [LARGE SCALE GENOMIC DNA]</scope>
    <source>
        <strain evidence="4 5">P28004</strain>
    </source>
</reference>
<dbReference type="InterPro" id="IPR036691">
    <property type="entry name" value="Endo/exonu/phosph_ase_sf"/>
</dbReference>
<feature type="region of interest" description="Disordered" evidence="1">
    <location>
        <begin position="1"/>
        <end position="67"/>
    </location>
</feature>
<evidence type="ECO:0000256" key="1">
    <source>
        <dbReference type="SAM" id="MobiDB-lite"/>
    </source>
</evidence>
<evidence type="ECO:0000313" key="5">
    <source>
        <dbReference type="Proteomes" id="UP000257080"/>
    </source>
</evidence>
<comment type="caution">
    <text evidence="4">The sequence shown here is derived from an EMBL/GenBank/DDBJ whole genome shotgun (WGS) entry which is preliminary data.</text>
</comment>
<organism evidence="4 5">
    <name type="scientific">Subtercola boreus</name>
    <dbReference type="NCBI Taxonomy" id="120213"/>
    <lineage>
        <taxon>Bacteria</taxon>
        <taxon>Bacillati</taxon>
        <taxon>Actinomycetota</taxon>
        <taxon>Actinomycetes</taxon>
        <taxon>Micrococcales</taxon>
        <taxon>Microbacteriaceae</taxon>
        <taxon>Subtercola</taxon>
    </lineage>
</organism>
<dbReference type="EMBL" id="NBXE01000017">
    <property type="protein sequence ID" value="RFA28104.1"/>
    <property type="molecule type" value="Genomic_DNA"/>
</dbReference>
<evidence type="ECO:0000259" key="3">
    <source>
        <dbReference type="Pfam" id="PF03372"/>
    </source>
</evidence>
<dbReference type="InterPro" id="IPR005135">
    <property type="entry name" value="Endo/exonuclease/phosphatase"/>
</dbReference>
<keyword evidence="2" id="KW-1133">Transmembrane helix</keyword>
<accession>A0A3E0WF51</accession>
<dbReference type="GO" id="GO:0003824">
    <property type="term" value="F:catalytic activity"/>
    <property type="evidence" value="ECO:0007669"/>
    <property type="project" value="InterPro"/>
</dbReference>
<feature type="transmembrane region" description="Helical" evidence="2">
    <location>
        <begin position="100"/>
        <end position="124"/>
    </location>
</feature>
<evidence type="ECO:0000256" key="2">
    <source>
        <dbReference type="SAM" id="Phobius"/>
    </source>
</evidence>
<feature type="domain" description="Endonuclease/exonuclease/phosphatase" evidence="3">
    <location>
        <begin position="195"/>
        <end position="376"/>
    </location>
</feature>
<dbReference type="OrthoDB" id="4316587at2"/>
<dbReference type="Gene3D" id="3.60.10.10">
    <property type="entry name" value="Endonuclease/exonuclease/phosphatase"/>
    <property type="match status" value="1"/>
</dbReference>
<keyword evidence="2" id="KW-0812">Transmembrane</keyword>
<feature type="transmembrane region" description="Helical" evidence="2">
    <location>
        <begin position="131"/>
        <end position="154"/>
    </location>
</feature>
<name>A0A3E0WF51_9MICO</name>
<feature type="compositionally biased region" description="Basic and acidic residues" evidence="1">
    <location>
        <begin position="50"/>
        <end position="63"/>
    </location>
</feature>
<dbReference type="SUPFAM" id="SSF56219">
    <property type="entry name" value="DNase I-like"/>
    <property type="match status" value="1"/>
</dbReference>
<gene>
    <name evidence="4" type="ORF">B7R25_05140</name>
</gene>
<dbReference type="AlphaFoldDB" id="A0A3E0WF51"/>
<dbReference type="Proteomes" id="UP000257080">
    <property type="component" value="Unassembled WGS sequence"/>
</dbReference>
<protein>
    <recommendedName>
        <fullName evidence="3">Endonuclease/exonuclease/phosphatase domain-containing protein</fullName>
    </recommendedName>
</protein>
<feature type="compositionally biased region" description="Basic and acidic residues" evidence="1">
    <location>
        <begin position="16"/>
        <end position="32"/>
    </location>
</feature>
<dbReference type="Pfam" id="PF03372">
    <property type="entry name" value="Exo_endo_phos"/>
    <property type="match status" value="1"/>
</dbReference>
<sequence>MRHGRQPRGSPASVDNPRHGEPVHSSDTKASDRSAMMKPMSLLSPSTRTAPDDRSRDASDRPARATKQRRPALAGCVVVLSLALAGLLLLHRWIPDVGGVGLVVDSVIAWFGLVIPVLFVLGVVSRYGRSLFAVLVPSLVWALLFVPAIVPLAWSSPASVAAGTTGTGATSTGTTALTVASQNIEASSGTGVTSARALAATGADVIALEEMTDADFDSISSTLAAQYPYSFGVGTVGLWSRYPVINAQPLNLGLGWNRALAADLDTPQGLVSIYVIHAASARPGDVSARNSMLTALADTLPNDENERVIAVGDFNAASTDRAMSGIFSQLAEPNQTSGMFGNTWPSTLPVTRLDHLLQRGMTVTANTTLTAGDSDHRAILATLTL</sequence>
<feature type="transmembrane region" description="Helical" evidence="2">
    <location>
        <begin position="72"/>
        <end position="94"/>
    </location>
</feature>
<keyword evidence="2" id="KW-0472">Membrane</keyword>
<evidence type="ECO:0000313" key="4">
    <source>
        <dbReference type="EMBL" id="RFA28104.1"/>
    </source>
</evidence>
<proteinExistence type="predicted"/>